<dbReference type="RefSeq" id="WP_035027525.1">
    <property type="nucleotide sequence ID" value="NZ_KK073891.1"/>
</dbReference>
<proteinExistence type="predicted"/>
<organism evidence="3 4">
    <name type="scientific">Aquamicrobium defluvii</name>
    <dbReference type="NCBI Taxonomy" id="69279"/>
    <lineage>
        <taxon>Bacteria</taxon>
        <taxon>Pseudomonadati</taxon>
        <taxon>Pseudomonadota</taxon>
        <taxon>Alphaproteobacteria</taxon>
        <taxon>Hyphomicrobiales</taxon>
        <taxon>Phyllobacteriaceae</taxon>
        <taxon>Aquamicrobium</taxon>
    </lineage>
</organism>
<evidence type="ECO:0000313" key="3">
    <source>
        <dbReference type="EMBL" id="TDR35204.1"/>
    </source>
</evidence>
<dbReference type="NCBIfam" id="NF037995">
    <property type="entry name" value="TRAP_S1"/>
    <property type="match status" value="1"/>
</dbReference>
<dbReference type="Pfam" id="PF03480">
    <property type="entry name" value="DctP"/>
    <property type="match status" value="1"/>
</dbReference>
<dbReference type="EMBL" id="SNZF01000010">
    <property type="protein sequence ID" value="TDR35204.1"/>
    <property type="molecule type" value="Genomic_DNA"/>
</dbReference>
<keyword evidence="1 2" id="KW-0732">Signal</keyword>
<evidence type="ECO:0000256" key="2">
    <source>
        <dbReference type="SAM" id="SignalP"/>
    </source>
</evidence>
<dbReference type="PANTHER" id="PTHR33376">
    <property type="match status" value="1"/>
</dbReference>
<keyword evidence="4" id="KW-1185">Reference proteome</keyword>
<gene>
    <name evidence="3" type="ORF">DES43_11010</name>
</gene>
<dbReference type="Proteomes" id="UP000294958">
    <property type="component" value="Unassembled WGS sequence"/>
</dbReference>
<sequence>MKSLRRTVAGTVAAALVSICVCGAAMAETVLTVSGWTPPRHHFTRLLQEEWAEMVERESGGLLKIRYLPKAPMGAAQTFDGVRDGLVDISFISHGNNSGRFRLTKIAEFPFLADKAETLSVAYQRVFERSLASAKEHEGVVPLAMFTPGPGHLMSPKKAYEDKASLLGQKLRAPGGMAFDLATALGAAPVSRPASELYELLNGGIVDGAFMPADVFGGWRLEDMIKHVVSAPGGFYNASFALVMNEAKYNALTEEERAALARVTGEAFSRIAGRASDDADAKGWQVYAEKGGEVHQASDTFVEELRASIAPLENDWASSVADTGIDAAAALAGLRAEIERVEAGQ</sequence>
<feature type="signal peptide" evidence="2">
    <location>
        <begin position="1"/>
        <end position="27"/>
    </location>
</feature>
<dbReference type="AlphaFoldDB" id="A0A4R6YFW5"/>
<reference evidence="3 4" key="1">
    <citation type="submission" date="2019-03" db="EMBL/GenBank/DDBJ databases">
        <title>Genomic Encyclopedia of Type Strains, Phase IV (KMG-IV): sequencing the most valuable type-strain genomes for metagenomic binning, comparative biology and taxonomic classification.</title>
        <authorList>
            <person name="Goeker M."/>
        </authorList>
    </citation>
    <scope>NUCLEOTIDE SEQUENCE [LARGE SCALE GENOMIC DNA]</scope>
    <source>
        <strain evidence="3 4">DSM 11603</strain>
    </source>
</reference>
<dbReference type="Gene3D" id="3.40.190.170">
    <property type="entry name" value="Bacterial extracellular solute-binding protein, family 7"/>
    <property type="match status" value="1"/>
</dbReference>
<comment type="caution">
    <text evidence="3">The sequence shown here is derived from an EMBL/GenBank/DDBJ whole genome shotgun (WGS) entry which is preliminary data.</text>
</comment>
<evidence type="ECO:0000313" key="4">
    <source>
        <dbReference type="Proteomes" id="UP000294958"/>
    </source>
</evidence>
<evidence type="ECO:0000256" key="1">
    <source>
        <dbReference type="ARBA" id="ARBA00022729"/>
    </source>
</evidence>
<accession>A0A4R6YFW5</accession>
<protein>
    <submittedName>
        <fullName evidence="3">TRAP-type C4-dicarboxylate transport system substrate-binding protein</fullName>
    </submittedName>
</protein>
<dbReference type="InterPro" id="IPR038404">
    <property type="entry name" value="TRAP_DctP_sf"/>
</dbReference>
<dbReference type="PANTHER" id="PTHR33376:SF15">
    <property type="entry name" value="BLL6794 PROTEIN"/>
    <property type="match status" value="1"/>
</dbReference>
<feature type="chain" id="PRO_5020391972" evidence="2">
    <location>
        <begin position="28"/>
        <end position="345"/>
    </location>
</feature>
<dbReference type="InterPro" id="IPR018389">
    <property type="entry name" value="DctP_fam"/>
</dbReference>
<name>A0A4R6YFW5_9HYPH</name>
<dbReference type="CDD" id="cd13665">
    <property type="entry name" value="PBP2_TRAP_Dctp3_4"/>
    <property type="match status" value="1"/>
</dbReference>
<dbReference type="GO" id="GO:0055085">
    <property type="term" value="P:transmembrane transport"/>
    <property type="evidence" value="ECO:0007669"/>
    <property type="project" value="InterPro"/>
</dbReference>